<keyword evidence="8" id="KW-1185">Reference proteome</keyword>
<dbReference type="Pfam" id="PF00440">
    <property type="entry name" value="TetR_N"/>
    <property type="match status" value="1"/>
</dbReference>
<feature type="DNA-binding region" description="H-T-H motif" evidence="4">
    <location>
        <begin position="58"/>
        <end position="77"/>
    </location>
</feature>
<feature type="compositionally biased region" description="Basic and acidic residues" evidence="5">
    <location>
        <begin position="8"/>
        <end position="20"/>
    </location>
</feature>
<proteinExistence type="predicted"/>
<accession>A0A2S6H1T8</accession>
<dbReference type="InterPro" id="IPR001647">
    <property type="entry name" value="HTH_TetR"/>
</dbReference>
<organism evidence="7 8">
    <name type="scientific">Actinokineospora auranticolor</name>
    <dbReference type="NCBI Taxonomy" id="155976"/>
    <lineage>
        <taxon>Bacteria</taxon>
        <taxon>Bacillati</taxon>
        <taxon>Actinomycetota</taxon>
        <taxon>Actinomycetes</taxon>
        <taxon>Pseudonocardiales</taxon>
        <taxon>Pseudonocardiaceae</taxon>
        <taxon>Actinokineospora</taxon>
    </lineage>
</organism>
<evidence type="ECO:0000313" key="7">
    <source>
        <dbReference type="EMBL" id="PPK71424.1"/>
    </source>
</evidence>
<evidence type="ECO:0000256" key="5">
    <source>
        <dbReference type="SAM" id="MobiDB-lite"/>
    </source>
</evidence>
<dbReference type="EMBL" id="PTIX01000001">
    <property type="protein sequence ID" value="PPK71424.1"/>
    <property type="molecule type" value="Genomic_DNA"/>
</dbReference>
<dbReference type="PANTHER" id="PTHR30055">
    <property type="entry name" value="HTH-TYPE TRANSCRIPTIONAL REGULATOR RUTR"/>
    <property type="match status" value="1"/>
</dbReference>
<feature type="region of interest" description="Disordered" evidence="5">
    <location>
        <begin position="1"/>
        <end position="31"/>
    </location>
</feature>
<dbReference type="InterPro" id="IPR009057">
    <property type="entry name" value="Homeodomain-like_sf"/>
</dbReference>
<dbReference type="SUPFAM" id="SSF46689">
    <property type="entry name" value="Homeodomain-like"/>
    <property type="match status" value="1"/>
</dbReference>
<protein>
    <submittedName>
        <fullName evidence="7">AcrR family transcriptional regulator</fullName>
    </submittedName>
</protein>
<dbReference type="Gene3D" id="1.10.357.10">
    <property type="entry name" value="Tetracycline Repressor, domain 2"/>
    <property type="match status" value="1"/>
</dbReference>
<dbReference type="SUPFAM" id="SSF48498">
    <property type="entry name" value="Tetracyclin repressor-like, C-terminal domain"/>
    <property type="match status" value="1"/>
</dbReference>
<evidence type="ECO:0000256" key="3">
    <source>
        <dbReference type="ARBA" id="ARBA00023163"/>
    </source>
</evidence>
<dbReference type="InterPro" id="IPR050109">
    <property type="entry name" value="HTH-type_TetR-like_transc_reg"/>
</dbReference>
<dbReference type="InterPro" id="IPR036271">
    <property type="entry name" value="Tet_transcr_reg_TetR-rel_C_sf"/>
</dbReference>
<evidence type="ECO:0000313" key="8">
    <source>
        <dbReference type="Proteomes" id="UP000239203"/>
    </source>
</evidence>
<dbReference type="AlphaFoldDB" id="A0A2S6H1T8"/>
<dbReference type="OrthoDB" id="9795011at2"/>
<dbReference type="GO" id="GO:0003700">
    <property type="term" value="F:DNA-binding transcription factor activity"/>
    <property type="evidence" value="ECO:0007669"/>
    <property type="project" value="TreeGrafter"/>
</dbReference>
<evidence type="ECO:0000256" key="2">
    <source>
        <dbReference type="ARBA" id="ARBA00023125"/>
    </source>
</evidence>
<name>A0A2S6H1T8_9PSEU</name>
<comment type="caution">
    <text evidence="7">The sequence shown here is derived from an EMBL/GenBank/DDBJ whole genome shotgun (WGS) entry which is preliminary data.</text>
</comment>
<dbReference type="PROSITE" id="PS50977">
    <property type="entry name" value="HTH_TETR_2"/>
    <property type="match status" value="1"/>
</dbReference>
<evidence type="ECO:0000256" key="1">
    <source>
        <dbReference type="ARBA" id="ARBA00023015"/>
    </source>
</evidence>
<sequence>MTGSTDSTTRDAATDDDAAKEVAPLIAQRPKRADGRRNYDAILAAARTAFAEHGAGASLEDIAAKAGVAIGTLYRHFPTRATLVEASTRNGLEDLVAHAKHVSGTEEPLAALVAWMRQAVLHFSTFRGLVGILVRSMYDEGTPSHAMCAQMHGSGADLLTAAQDAGAIRADLTPVELFDLLHGIAWVRETTGPERDDSDRLIDLLVGGLTAR</sequence>
<dbReference type="Proteomes" id="UP000239203">
    <property type="component" value="Unassembled WGS sequence"/>
</dbReference>
<dbReference type="Pfam" id="PF21597">
    <property type="entry name" value="TetR_C_43"/>
    <property type="match status" value="1"/>
</dbReference>
<feature type="domain" description="HTH tetR-type" evidence="6">
    <location>
        <begin position="36"/>
        <end position="95"/>
    </location>
</feature>
<dbReference type="PRINTS" id="PR00455">
    <property type="entry name" value="HTHTETR"/>
</dbReference>
<dbReference type="GO" id="GO:0000976">
    <property type="term" value="F:transcription cis-regulatory region binding"/>
    <property type="evidence" value="ECO:0007669"/>
    <property type="project" value="TreeGrafter"/>
</dbReference>
<gene>
    <name evidence="7" type="ORF">CLV40_101614</name>
</gene>
<dbReference type="RefSeq" id="WP_104476595.1">
    <property type="nucleotide sequence ID" value="NZ_CP154825.1"/>
</dbReference>
<evidence type="ECO:0000256" key="4">
    <source>
        <dbReference type="PROSITE-ProRule" id="PRU00335"/>
    </source>
</evidence>
<keyword evidence="2 4" id="KW-0238">DNA-binding</keyword>
<keyword evidence="1" id="KW-0805">Transcription regulation</keyword>
<keyword evidence="3" id="KW-0804">Transcription</keyword>
<dbReference type="PANTHER" id="PTHR30055:SF234">
    <property type="entry name" value="HTH-TYPE TRANSCRIPTIONAL REGULATOR BETI"/>
    <property type="match status" value="1"/>
</dbReference>
<reference evidence="7 8" key="1">
    <citation type="submission" date="2018-02" db="EMBL/GenBank/DDBJ databases">
        <title>Genomic Encyclopedia of Archaeal and Bacterial Type Strains, Phase II (KMG-II): from individual species to whole genera.</title>
        <authorList>
            <person name="Goeker M."/>
        </authorList>
    </citation>
    <scope>NUCLEOTIDE SEQUENCE [LARGE SCALE GENOMIC DNA]</scope>
    <source>
        <strain evidence="7 8">YU 961-1</strain>
    </source>
</reference>
<evidence type="ECO:0000259" key="6">
    <source>
        <dbReference type="PROSITE" id="PS50977"/>
    </source>
</evidence>
<dbReference type="InterPro" id="IPR049445">
    <property type="entry name" value="TetR_SbtR-like_C"/>
</dbReference>